<dbReference type="PANTHER" id="PTHR30482">
    <property type="entry name" value="HIGH-AFFINITY BRANCHED-CHAIN AMINO ACID TRANSPORT SYSTEM PERMEASE"/>
    <property type="match status" value="1"/>
</dbReference>
<evidence type="ECO:0000256" key="5">
    <source>
        <dbReference type="ARBA" id="ARBA00023136"/>
    </source>
</evidence>
<feature type="transmembrane region" description="Helical" evidence="6">
    <location>
        <begin position="42"/>
        <end position="65"/>
    </location>
</feature>
<dbReference type="RefSeq" id="WP_085464783.1">
    <property type="nucleotide sequence ID" value="NZ_FXBL01000004.1"/>
</dbReference>
<evidence type="ECO:0000256" key="2">
    <source>
        <dbReference type="ARBA" id="ARBA00022475"/>
    </source>
</evidence>
<sequence>MPRLLILAVVAVLAILAPFYFYSVTLMTVMCFIVFACSFNLLLGYTGLLCFGHAMFFGGAAYITGQILKTTPISTELAILGGGVAAGLLGLVIGYLTMRRQGIQFAMITLAFSQFVYFIFLQAPFTGGEDGMQAIPRNALFGFVDITSNFTFYYVVLAITALCVFIYYRVVHSPYGEVLKAVRDNQPRVESLGFDPEKIKLVAFVISAAMAGVAGGLKATVYQFATLTDASWPVSGEVILMTLLGGLGTLIGPVFGAAGIILLNDYLAGFGEWALVSQGVILLVVIVFFRRGIVGELAALAKYLRRRNATPETKAKQVEAKPAH</sequence>
<dbReference type="PANTHER" id="PTHR30482:SF17">
    <property type="entry name" value="ABC TRANSPORTER ATP-BINDING PROTEIN"/>
    <property type="match status" value="1"/>
</dbReference>
<comment type="subcellular location">
    <subcellularLocation>
        <location evidence="1">Cell membrane</location>
        <topology evidence="1">Multi-pass membrane protein</topology>
    </subcellularLocation>
</comment>
<dbReference type="GO" id="GO:0005886">
    <property type="term" value="C:plasma membrane"/>
    <property type="evidence" value="ECO:0007669"/>
    <property type="project" value="UniProtKB-SubCell"/>
</dbReference>
<dbReference type="InterPro" id="IPR043428">
    <property type="entry name" value="LivM-like"/>
</dbReference>
<dbReference type="EMBL" id="FXBL01000004">
    <property type="protein sequence ID" value="SMH43384.1"/>
    <property type="molecule type" value="Genomic_DNA"/>
</dbReference>
<evidence type="ECO:0000256" key="4">
    <source>
        <dbReference type="ARBA" id="ARBA00022989"/>
    </source>
</evidence>
<dbReference type="GO" id="GO:0015658">
    <property type="term" value="F:branched-chain amino acid transmembrane transporter activity"/>
    <property type="evidence" value="ECO:0007669"/>
    <property type="project" value="InterPro"/>
</dbReference>
<organism evidence="7 8">
    <name type="scientific">Mesorhizobium australicum</name>
    <dbReference type="NCBI Taxonomy" id="536018"/>
    <lineage>
        <taxon>Bacteria</taxon>
        <taxon>Pseudomonadati</taxon>
        <taxon>Pseudomonadota</taxon>
        <taxon>Alphaproteobacteria</taxon>
        <taxon>Hyphomicrobiales</taxon>
        <taxon>Phyllobacteriaceae</taxon>
        <taxon>Mesorhizobium</taxon>
    </lineage>
</organism>
<feature type="transmembrane region" description="Helical" evidence="6">
    <location>
        <begin position="201"/>
        <end position="219"/>
    </location>
</feature>
<dbReference type="InterPro" id="IPR001851">
    <property type="entry name" value="ABC_transp_permease"/>
</dbReference>
<dbReference type="CDD" id="cd06581">
    <property type="entry name" value="TM_PBP1_LivM_like"/>
    <property type="match status" value="1"/>
</dbReference>
<keyword evidence="4 6" id="KW-1133">Transmembrane helix</keyword>
<dbReference type="Pfam" id="PF02653">
    <property type="entry name" value="BPD_transp_2"/>
    <property type="match status" value="1"/>
</dbReference>
<reference evidence="7 8" key="1">
    <citation type="submission" date="2017-04" db="EMBL/GenBank/DDBJ databases">
        <authorList>
            <person name="Afonso C.L."/>
            <person name="Miller P.J."/>
            <person name="Scott M.A."/>
            <person name="Spackman E."/>
            <person name="Goraichik I."/>
            <person name="Dimitrov K.M."/>
            <person name="Suarez D.L."/>
            <person name="Swayne D.E."/>
        </authorList>
    </citation>
    <scope>NUCLEOTIDE SEQUENCE [LARGE SCALE GENOMIC DNA]</scope>
    <source>
        <strain evidence="7 8">B5P</strain>
    </source>
</reference>
<dbReference type="Proteomes" id="UP000193083">
    <property type="component" value="Unassembled WGS sequence"/>
</dbReference>
<proteinExistence type="predicted"/>
<dbReference type="OrthoDB" id="9804361at2"/>
<evidence type="ECO:0000313" key="7">
    <source>
        <dbReference type="EMBL" id="SMH43384.1"/>
    </source>
</evidence>
<accession>A0A1X7NYK7</accession>
<feature type="transmembrane region" description="Helical" evidence="6">
    <location>
        <begin position="239"/>
        <end position="263"/>
    </location>
</feature>
<evidence type="ECO:0000256" key="3">
    <source>
        <dbReference type="ARBA" id="ARBA00022692"/>
    </source>
</evidence>
<evidence type="ECO:0000256" key="6">
    <source>
        <dbReference type="SAM" id="Phobius"/>
    </source>
</evidence>
<feature type="transmembrane region" description="Helical" evidence="6">
    <location>
        <begin position="150"/>
        <end position="170"/>
    </location>
</feature>
<name>A0A1X7NYK7_9HYPH</name>
<keyword evidence="3 6" id="KW-0812">Transmembrane</keyword>
<dbReference type="AlphaFoldDB" id="A0A1X7NYK7"/>
<feature type="transmembrane region" description="Helical" evidence="6">
    <location>
        <begin position="105"/>
        <end position="123"/>
    </location>
</feature>
<evidence type="ECO:0000256" key="1">
    <source>
        <dbReference type="ARBA" id="ARBA00004651"/>
    </source>
</evidence>
<keyword evidence="5 6" id="KW-0472">Membrane</keyword>
<feature type="transmembrane region" description="Helical" evidence="6">
    <location>
        <begin position="6"/>
        <end position="35"/>
    </location>
</feature>
<feature type="transmembrane region" description="Helical" evidence="6">
    <location>
        <begin position="270"/>
        <end position="289"/>
    </location>
</feature>
<evidence type="ECO:0000313" key="8">
    <source>
        <dbReference type="Proteomes" id="UP000193083"/>
    </source>
</evidence>
<keyword evidence="8" id="KW-1185">Reference proteome</keyword>
<gene>
    <name evidence="7" type="ORF">SAMN02982922_2889</name>
</gene>
<keyword evidence="2" id="KW-1003">Cell membrane</keyword>
<feature type="transmembrane region" description="Helical" evidence="6">
    <location>
        <begin position="77"/>
        <end position="98"/>
    </location>
</feature>
<protein>
    <submittedName>
        <fullName evidence="7">Amino acid/amide ABC transporter membrane protein 2, HAAT family</fullName>
    </submittedName>
</protein>